<keyword evidence="3" id="KW-1185">Reference proteome</keyword>
<evidence type="ECO:0000313" key="2">
    <source>
        <dbReference type="EMBL" id="KAL0110346.1"/>
    </source>
</evidence>
<evidence type="ECO:0000313" key="3">
    <source>
        <dbReference type="Proteomes" id="UP001430953"/>
    </source>
</evidence>
<dbReference type="AlphaFoldDB" id="A0AAW2F2W7"/>
<dbReference type="Proteomes" id="UP001430953">
    <property type="component" value="Unassembled WGS sequence"/>
</dbReference>
<sequence>MLISALTCLFRCLFASKSARAIRSSNTSSQTEFNVPSKNTFFAHAVYIISAKYSLTEIALQNNKDICIIIFFN</sequence>
<reference evidence="2 3" key="1">
    <citation type="submission" date="2023-03" db="EMBL/GenBank/DDBJ databases">
        <title>High recombination rates correlate with genetic variation in Cardiocondyla obscurior ants.</title>
        <authorList>
            <person name="Errbii M."/>
        </authorList>
    </citation>
    <scope>NUCLEOTIDE SEQUENCE [LARGE SCALE GENOMIC DNA]</scope>
    <source>
        <strain evidence="2">Alpha-2009</strain>
        <tissue evidence="2">Whole body</tissue>
    </source>
</reference>
<organism evidence="2 3">
    <name type="scientific">Cardiocondyla obscurior</name>
    <dbReference type="NCBI Taxonomy" id="286306"/>
    <lineage>
        <taxon>Eukaryota</taxon>
        <taxon>Metazoa</taxon>
        <taxon>Ecdysozoa</taxon>
        <taxon>Arthropoda</taxon>
        <taxon>Hexapoda</taxon>
        <taxon>Insecta</taxon>
        <taxon>Pterygota</taxon>
        <taxon>Neoptera</taxon>
        <taxon>Endopterygota</taxon>
        <taxon>Hymenoptera</taxon>
        <taxon>Apocrita</taxon>
        <taxon>Aculeata</taxon>
        <taxon>Formicoidea</taxon>
        <taxon>Formicidae</taxon>
        <taxon>Myrmicinae</taxon>
        <taxon>Cardiocondyla</taxon>
    </lineage>
</organism>
<dbReference type="EMBL" id="JADYXP020000014">
    <property type="protein sequence ID" value="KAL0110346.1"/>
    <property type="molecule type" value="Genomic_DNA"/>
</dbReference>
<protein>
    <recommendedName>
        <fullName evidence="4">Secreted protein</fullName>
    </recommendedName>
</protein>
<evidence type="ECO:0000256" key="1">
    <source>
        <dbReference type="SAM" id="SignalP"/>
    </source>
</evidence>
<keyword evidence="1" id="KW-0732">Signal</keyword>
<gene>
    <name evidence="2" type="ORF">PUN28_013777</name>
</gene>
<name>A0AAW2F2W7_9HYME</name>
<feature type="signal peptide" evidence="1">
    <location>
        <begin position="1"/>
        <end position="21"/>
    </location>
</feature>
<proteinExistence type="predicted"/>
<comment type="caution">
    <text evidence="2">The sequence shown here is derived from an EMBL/GenBank/DDBJ whole genome shotgun (WGS) entry which is preliminary data.</text>
</comment>
<feature type="chain" id="PRO_5043396831" description="Secreted protein" evidence="1">
    <location>
        <begin position="22"/>
        <end position="73"/>
    </location>
</feature>
<accession>A0AAW2F2W7</accession>
<evidence type="ECO:0008006" key="4">
    <source>
        <dbReference type="Google" id="ProtNLM"/>
    </source>
</evidence>